<dbReference type="RefSeq" id="WP_392883761.1">
    <property type="nucleotide sequence ID" value="NZ_JBICZW010000016.1"/>
</dbReference>
<evidence type="ECO:0008006" key="3">
    <source>
        <dbReference type="Google" id="ProtNLM"/>
    </source>
</evidence>
<evidence type="ECO:0000313" key="1">
    <source>
        <dbReference type="EMBL" id="MFG3191968.1"/>
    </source>
</evidence>
<comment type="caution">
    <text evidence="1">The sequence shown here is derived from an EMBL/GenBank/DDBJ whole genome shotgun (WGS) entry which is preliminary data.</text>
</comment>
<keyword evidence="2" id="KW-1185">Reference proteome</keyword>
<organism evidence="1 2">
    <name type="scientific">Streptomyces omiyaensis</name>
    <dbReference type="NCBI Taxonomy" id="68247"/>
    <lineage>
        <taxon>Bacteria</taxon>
        <taxon>Bacillati</taxon>
        <taxon>Actinomycetota</taxon>
        <taxon>Actinomycetes</taxon>
        <taxon>Kitasatosporales</taxon>
        <taxon>Streptomycetaceae</taxon>
        <taxon>Streptomyces</taxon>
    </lineage>
</organism>
<accession>A0ABW7BWS4</accession>
<sequence length="271" mass="30531">MLRNHDSKTILVLEGDTDGVTLSECLDRDECRTVIAHGKTDVIDAVEWADQQGYVGVLAIVDSDFVDIEEVRSESRNIVYTDAYDLDAMVFFAAGILERCIESLCMHHTAHGSTYDPGECAKVRDTAIGMAGFIGAMRLYSIRGGHHIAMDDFPFESAYKGSPPSLDSVQFAKIMLGRLKGADEAESLLNRWISLASVEPLPERRRAQGHDLFRSLALVVRKRWGASFRGDIWERFARSHWKMLHLEGTEMHAEVEKWCKRNNRKVWVSAA</sequence>
<dbReference type="Proteomes" id="UP001604282">
    <property type="component" value="Unassembled WGS sequence"/>
</dbReference>
<proteinExistence type="predicted"/>
<gene>
    <name evidence="1" type="ORF">ACGFYS_23850</name>
</gene>
<reference evidence="1 2" key="1">
    <citation type="submission" date="2024-10" db="EMBL/GenBank/DDBJ databases">
        <title>The Natural Products Discovery Center: Release of the First 8490 Sequenced Strains for Exploring Actinobacteria Biosynthetic Diversity.</title>
        <authorList>
            <person name="Kalkreuter E."/>
            <person name="Kautsar S.A."/>
            <person name="Yang D."/>
            <person name="Bader C.D."/>
            <person name="Teijaro C.N."/>
            <person name="Fluegel L."/>
            <person name="Davis C.M."/>
            <person name="Simpson J.R."/>
            <person name="Lauterbach L."/>
            <person name="Steele A.D."/>
            <person name="Gui C."/>
            <person name="Meng S."/>
            <person name="Li G."/>
            <person name="Viehrig K."/>
            <person name="Ye F."/>
            <person name="Su P."/>
            <person name="Kiefer A.F."/>
            <person name="Nichols A."/>
            <person name="Cepeda A.J."/>
            <person name="Yan W."/>
            <person name="Fan B."/>
            <person name="Jiang Y."/>
            <person name="Adhikari A."/>
            <person name="Zheng C.-J."/>
            <person name="Schuster L."/>
            <person name="Cowan T.M."/>
            <person name="Smanski M.J."/>
            <person name="Chevrette M.G."/>
            <person name="De Carvalho L.P.S."/>
            <person name="Shen B."/>
        </authorList>
    </citation>
    <scope>NUCLEOTIDE SEQUENCE [LARGE SCALE GENOMIC DNA]</scope>
    <source>
        <strain evidence="1 2">NPDC048229</strain>
    </source>
</reference>
<name>A0ABW7BWS4_9ACTN</name>
<dbReference type="EMBL" id="JBICZW010000016">
    <property type="protein sequence ID" value="MFG3191968.1"/>
    <property type="molecule type" value="Genomic_DNA"/>
</dbReference>
<evidence type="ECO:0000313" key="2">
    <source>
        <dbReference type="Proteomes" id="UP001604282"/>
    </source>
</evidence>
<protein>
    <recommendedName>
        <fullName evidence="3">DUF4435 domain-containing protein</fullName>
    </recommendedName>
</protein>